<keyword evidence="3" id="KW-1185">Reference proteome</keyword>
<dbReference type="Gene3D" id="3.40.630.30">
    <property type="match status" value="1"/>
</dbReference>
<evidence type="ECO:0000313" key="3">
    <source>
        <dbReference type="Proteomes" id="UP000300142"/>
    </source>
</evidence>
<dbReference type="PROSITE" id="PS51186">
    <property type="entry name" value="GNAT"/>
    <property type="match status" value="1"/>
</dbReference>
<sequence>MNNLTIKIEKLLDTDFEELIKVSREIWCSHYPGVISIEQIEYMLDKMYALEIIEKEIYQLGIFYDKVVKDNQIVGYLSYGAEVKDNLNHINCLKLHKCYLLPALHGFGYGQIMLSHVCQKAKDMNLQKIILNVNKRNVKGIKAYTRFGFKIIESKVIDFGGGFVMDDYIMGYDI</sequence>
<dbReference type="Pfam" id="PF00583">
    <property type="entry name" value="Acetyltransf_1"/>
    <property type="match status" value="1"/>
</dbReference>
<dbReference type="InterPro" id="IPR016181">
    <property type="entry name" value="Acyl_CoA_acyltransferase"/>
</dbReference>
<feature type="domain" description="N-acetyltransferase" evidence="1">
    <location>
        <begin position="6"/>
        <end position="174"/>
    </location>
</feature>
<reference evidence="3" key="1">
    <citation type="submission" date="2019-02" db="EMBL/GenBank/DDBJ databases">
        <title>Draft genome sequence of Sphaerospermopsis reniformis NIES-1949.</title>
        <authorList>
            <person name="Yamaguchi H."/>
            <person name="Suzuki S."/>
            <person name="Kawachi M."/>
        </authorList>
    </citation>
    <scope>NUCLEOTIDE SEQUENCE [LARGE SCALE GENOMIC DNA]</scope>
    <source>
        <strain evidence="3">NIES-1949</strain>
    </source>
</reference>
<protein>
    <submittedName>
        <fullName evidence="2">Putative N-acetyltransferase Rv2669</fullName>
    </submittedName>
</protein>
<comment type="caution">
    <text evidence="2">The sequence shown here is derived from an EMBL/GenBank/DDBJ whole genome shotgun (WGS) entry which is preliminary data.</text>
</comment>
<accession>A0A479ZTT2</accession>
<gene>
    <name evidence="2" type="ORF">SR1949_10350</name>
</gene>
<proteinExistence type="predicted"/>
<dbReference type="SUPFAM" id="SSF55729">
    <property type="entry name" value="Acyl-CoA N-acyltransferases (Nat)"/>
    <property type="match status" value="1"/>
</dbReference>
<keyword evidence="2" id="KW-0808">Transferase</keyword>
<dbReference type="AlphaFoldDB" id="A0A479ZTT2"/>
<dbReference type="InterPro" id="IPR000182">
    <property type="entry name" value="GNAT_dom"/>
</dbReference>
<dbReference type="PANTHER" id="PTHR43617">
    <property type="entry name" value="L-AMINO ACID N-ACETYLTRANSFERASE"/>
    <property type="match status" value="1"/>
</dbReference>
<name>A0A479ZTT2_9CYAN</name>
<dbReference type="EMBL" id="BJCE01000021">
    <property type="protein sequence ID" value="GCL35935.1"/>
    <property type="molecule type" value="Genomic_DNA"/>
</dbReference>
<organism evidence="2 3">
    <name type="scientific">Sphaerospermopsis reniformis</name>
    <dbReference type="NCBI Taxonomy" id="531300"/>
    <lineage>
        <taxon>Bacteria</taxon>
        <taxon>Bacillati</taxon>
        <taxon>Cyanobacteriota</taxon>
        <taxon>Cyanophyceae</taxon>
        <taxon>Nostocales</taxon>
        <taxon>Aphanizomenonaceae</taxon>
        <taxon>Sphaerospermopsis</taxon>
    </lineage>
</organism>
<dbReference type="InterPro" id="IPR050276">
    <property type="entry name" value="MshD_Acetyltransferase"/>
</dbReference>
<evidence type="ECO:0000313" key="2">
    <source>
        <dbReference type="EMBL" id="GCL35935.1"/>
    </source>
</evidence>
<dbReference type="Proteomes" id="UP000300142">
    <property type="component" value="Unassembled WGS sequence"/>
</dbReference>
<dbReference type="GO" id="GO:0016747">
    <property type="term" value="F:acyltransferase activity, transferring groups other than amino-acyl groups"/>
    <property type="evidence" value="ECO:0007669"/>
    <property type="project" value="InterPro"/>
</dbReference>
<dbReference type="RefSeq" id="WP_137666592.1">
    <property type="nucleotide sequence ID" value="NZ_BJCE01000021.1"/>
</dbReference>
<evidence type="ECO:0000259" key="1">
    <source>
        <dbReference type="PROSITE" id="PS51186"/>
    </source>
</evidence>